<keyword evidence="3" id="KW-1185">Reference proteome</keyword>
<dbReference type="EMBL" id="JAWHQM010000107">
    <property type="protein sequence ID" value="KAK5637314.1"/>
    <property type="molecule type" value="Genomic_DNA"/>
</dbReference>
<dbReference type="Proteomes" id="UP001305414">
    <property type="component" value="Unassembled WGS sequence"/>
</dbReference>
<evidence type="ECO:0000259" key="1">
    <source>
        <dbReference type="Pfam" id="PF06985"/>
    </source>
</evidence>
<dbReference type="PANTHER" id="PTHR24148">
    <property type="entry name" value="ANKYRIN REPEAT DOMAIN-CONTAINING PROTEIN 39 HOMOLOG-RELATED"/>
    <property type="match status" value="1"/>
</dbReference>
<dbReference type="InterPro" id="IPR052895">
    <property type="entry name" value="HetReg/Transcr_Mod"/>
</dbReference>
<dbReference type="InterPro" id="IPR010730">
    <property type="entry name" value="HET"/>
</dbReference>
<feature type="domain" description="Heterokaryon incompatibility" evidence="1">
    <location>
        <begin position="45"/>
        <end position="175"/>
    </location>
</feature>
<dbReference type="AlphaFoldDB" id="A0AAN7UYU8"/>
<evidence type="ECO:0000313" key="2">
    <source>
        <dbReference type="EMBL" id="KAK5637314.1"/>
    </source>
</evidence>
<proteinExistence type="predicted"/>
<reference evidence="2 3" key="1">
    <citation type="submission" date="2023-10" db="EMBL/GenBank/DDBJ databases">
        <title>Draft genome sequence of Xylaria bambusicola isolate GMP-LS, the root and basal stem rot pathogen of sugarcane in Indonesia.</title>
        <authorList>
            <person name="Selvaraj P."/>
            <person name="Muralishankar V."/>
            <person name="Muruganantham S."/>
            <person name="Sp S."/>
            <person name="Haryani S."/>
            <person name="Lau K.J.X."/>
            <person name="Naqvi N.I."/>
        </authorList>
    </citation>
    <scope>NUCLEOTIDE SEQUENCE [LARGE SCALE GENOMIC DNA]</scope>
    <source>
        <strain evidence="2">GMP-LS</strain>
    </source>
</reference>
<name>A0AAN7UYU8_9PEZI</name>
<comment type="caution">
    <text evidence="2">The sequence shown here is derived from an EMBL/GenBank/DDBJ whole genome shotgun (WGS) entry which is preliminary data.</text>
</comment>
<accession>A0AAN7UYU8</accession>
<dbReference type="PANTHER" id="PTHR24148:SF78">
    <property type="entry name" value="HETEROKARYON INCOMPATIBILITY DOMAIN-CONTAINING PROTEIN"/>
    <property type="match status" value="1"/>
</dbReference>
<dbReference type="Pfam" id="PF06985">
    <property type="entry name" value="HET"/>
    <property type="match status" value="1"/>
</dbReference>
<protein>
    <recommendedName>
        <fullName evidence="1">Heterokaryon incompatibility domain-containing protein</fullName>
    </recommendedName>
</protein>
<gene>
    <name evidence="2" type="ORF">RRF57_013026</name>
</gene>
<organism evidence="2 3">
    <name type="scientific">Xylaria bambusicola</name>
    <dbReference type="NCBI Taxonomy" id="326684"/>
    <lineage>
        <taxon>Eukaryota</taxon>
        <taxon>Fungi</taxon>
        <taxon>Dikarya</taxon>
        <taxon>Ascomycota</taxon>
        <taxon>Pezizomycotina</taxon>
        <taxon>Sordariomycetes</taxon>
        <taxon>Xylariomycetidae</taxon>
        <taxon>Xylariales</taxon>
        <taxon>Xylariaceae</taxon>
        <taxon>Xylaria</taxon>
    </lineage>
</organism>
<evidence type="ECO:0000313" key="3">
    <source>
        <dbReference type="Proteomes" id="UP001305414"/>
    </source>
</evidence>
<sequence>MPLYTPLPEGSVRLLRLLPRSDEHSRIECQLNAYSLLDSESNHPYEAISYEWGPEKDQKTVYVNNRALSVRANLYAALSHLQDRFIERIIWIDAICINQENNDEKALQVQFMARIYAKASRVIVWLGQAAGSSDQALEVIRKAAEEQYTESAIDKLNQQAVLTLLRREWFQRIWVSGR</sequence>